<dbReference type="AlphaFoldDB" id="A0A5M3WS88"/>
<dbReference type="EMBL" id="BLAE01000035">
    <property type="protein sequence ID" value="GES12215.1"/>
    <property type="molecule type" value="Genomic_DNA"/>
</dbReference>
<name>A0A5M3WS88_9ACTN</name>
<dbReference type="RefSeq" id="WP_155357541.1">
    <property type="nucleotide sequence ID" value="NZ_BAAAHL010000012.1"/>
</dbReference>
<gene>
    <name evidence="1" type="ORF">Amac_058120</name>
</gene>
<protein>
    <recommendedName>
        <fullName evidence="3">FXSXX-COOH protein</fullName>
    </recommendedName>
</protein>
<comment type="caution">
    <text evidence="1">The sequence shown here is derived from an EMBL/GenBank/DDBJ whole genome shotgun (WGS) entry which is preliminary data.</text>
</comment>
<accession>A0A5M3WS88</accession>
<organism evidence="1 2">
    <name type="scientific">Acrocarpospora macrocephala</name>
    <dbReference type="NCBI Taxonomy" id="150177"/>
    <lineage>
        <taxon>Bacteria</taxon>
        <taxon>Bacillati</taxon>
        <taxon>Actinomycetota</taxon>
        <taxon>Actinomycetes</taxon>
        <taxon>Streptosporangiales</taxon>
        <taxon>Streptosporangiaceae</taxon>
        <taxon>Acrocarpospora</taxon>
    </lineage>
</organism>
<proteinExistence type="predicted"/>
<keyword evidence="2" id="KW-1185">Reference proteome</keyword>
<evidence type="ECO:0008006" key="3">
    <source>
        <dbReference type="Google" id="ProtNLM"/>
    </source>
</evidence>
<evidence type="ECO:0000313" key="2">
    <source>
        <dbReference type="Proteomes" id="UP000331127"/>
    </source>
</evidence>
<reference evidence="1 2" key="1">
    <citation type="submission" date="2019-10" db="EMBL/GenBank/DDBJ databases">
        <title>Whole genome shotgun sequence of Acrocarpospora macrocephala NBRC 16266.</title>
        <authorList>
            <person name="Ichikawa N."/>
            <person name="Kimura A."/>
            <person name="Kitahashi Y."/>
            <person name="Komaki H."/>
            <person name="Oguchi A."/>
        </authorList>
    </citation>
    <scope>NUCLEOTIDE SEQUENCE [LARGE SCALE GENOMIC DNA]</scope>
    <source>
        <strain evidence="1 2">NBRC 16266</strain>
    </source>
</reference>
<evidence type="ECO:0000313" key="1">
    <source>
        <dbReference type="EMBL" id="GES12215.1"/>
    </source>
</evidence>
<dbReference type="Proteomes" id="UP000331127">
    <property type="component" value="Unassembled WGS sequence"/>
</dbReference>
<sequence>MTEHTTLVDTEKMTLTEIAALDHGVLSKAISRVIAEAALREDPLSRFQAAL</sequence>